<keyword evidence="3" id="KW-0677">Repeat</keyword>
<dbReference type="PANTHER" id="PTHR22904">
    <property type="entry name" value="TPR REPEAT CONTAINING PROTEIN"/>
    <property type="match status" value="1"/>
</dbReference>
<keyword evidence="4 5" id="KW-0802">TPR repeat</keyword>
<organism evidence="7 8">
    <name type="scientific">Diacronema lutheri</name>
    <name type="common">Unicellular marine alga</name>
    <name type="synonym">Monochrysis lutheri</name>
    <dbReference type="NCBI Taxonomy" id="2081491"/>
    <lineage>
        <taxon>Eukaryota</taxon>
        <taxon>Haptista</taxon>
        <taxon>Haptophyta</taxon>
        <taxon>Pavlovophyceae</taxon>
        <taxon>Pavlovales</taxon>
        <taxon>Pavlovaceae</taxon>
        <taxon>Diacronema</taxon>
    </lineage>
</organism>
<gene>
    <name evidence="7" type="ORF">KFE25_002502</name>
</gene>
<feature type="repeat" description="TPR" evidence="5">
    <location>
        <begin position="75"/>
        <end position="108"/>
    </location>
</feature>
<comment type="caution">
    <text evidence="7">The sequence shown here is derived from an EMBL/GenBank/DDBJ whole genome shotgun (WGS) entry which is preliminary data.</text>
</comment>
<dbReference type="InterPro" id="IPR005344">
    <property type="entry name" value="TMEM33/Pom33"/>
</dbReference>
<keyword evidence="6" id="KW-0472">Membrane</keyword>
<dbReference type="SUPFAM" id="SSF48452">
    <property type="entry name" value="TPR-like"/>
    <property type="match status" value="1"/>
</dbReference>
<evidence type="ECO:0000256" key="3">
    <source>
        <dbReference type="ARBA" id="ARBA00022737"/>
    </source>
</evidence>
<dbReference type="Pfam" id="PF03661">
    <property type="entry name" value="TMEM33_Pom33"/>
    <property type="match status" value="1"/>
</dbReference>
<dbReference type="AlphaFoldDB" id="A0A8J6C6L2"/>
<accession>A0A8J6C6L2</accession>
<dbReference type="PANTHER" id="PTHR22904:SF523">
    <property type="entry name" value="STRESS-INDUCED-PHOSPHOPROTEIN 1"/>
    <property type="match status" value="1"/>
</dbReference>
<evidence type="ECO:0000256" key="6">
    <source>
        <dbReference type="SAM" id="Phobius"/>
    </source>
</evidence>
<dbReference type="GO" id="GO:0005737">
    <property type="term" value="C:cytoplasm"/>
    <property type="evidence" value="ECO:0007669"/>
    <property type="project" value="UniProtKB-SubCell"/>
</dbReference>
<dbReference type="PROSITE" id="PS50005">
    <property type="entry name" value="TPR"/>
    <property type="match status" value="2"/>
</dbReference>
<feature type="repeat" description="TPR" evidence="5">
    <location>
        <begin position="8"/>
        <end position="41"/>
    </location>
</feature>
<feature type="transmembrane region" description="Helical" evidence="6">
    <location>
        <begin position="148"/>
        <end position="167"/>
    </location>
</feature>
<keyword evidence="8" id="KW-1185">Reference proteome</keyword>
<feature type="transmembrane region" description="Helical" evidence="6">
    <location>
        <begin position="277"/>
        <end position="301"/>
    </location>
</feature>
<dbReference type="Gene3D" id="1.25.40.10">
    <property type="entry name" value="Tetratricopeptide repeat domain"/>
    <property type="match status" value="1"/>
</dbReference>
<evidence type="ECO:0000256" key="2">
    <source>
        <dbReference type="ARBA" id="ARBA00022490"/>
    </source>
</evidence>
<feature type="transmembrane region" description="Helical" evidence="6">
    <location>
        <begin position="213"/>
        <end position="233"/>
    </location>
</feature>
<dbReference type="OMA" id="LLRIRYM"/>
<keyword evidence="6" id="KW-1133">Transmembrane helix</keyword>
<dbReference type="Proteomes" id="UP000751190">
    <property type="component" value="Unassembled WGS sequence"/>
</dbReference>
<comment type="subcellular location">
    <subcellularLocation>
        <location evidence="1">Cytoplasm</location>
    </subcellularLocation>
</comment>
<dbReference type="OrthoDB" id="2423701at2759"/>
<dbReference type="FunFam" id="1.25.40.10:FF:000020">
    <property type="entry name" value="Stress-induced phosphoprotein 1"/>
    <property type="match status" value="1"/>
</dbReference>
<sequence length="369" mass="40660">MAEATAGWEELKDLGNAAFKERQFEKAVEHFTDAIELHDSHLLYSNRSGAHASLAQWKEALADADKCVALKPDFAKGYGRKGAAHEGLGQLAKAKEAYEAGLARDPHSETLRAALESATRRLSAPRGAPPPFAYGRPPSAPVLTGPALLLNYAIVMCFILYMLPLFGMRVSFYAYRLTTLLCAAKYTRAFLLKFGISRTLLTRWNEIKASESAHYLALSLALLLWRPIPFVLVPMSVNAVGAMVPALVQQVKTLPARVQALIGERIQSAGTEEGQTLIALFATTSEVMLCVGLALTCFASVRNVGMLLFYLNFLSWRHASSQLTQQAVWALRTQMDGWFHHKWAPKLLGVAYEKCKMMLGVYISPAKAR</sequence>
<reference evidence="7" key="1">
    <citation type="submission" date="2021-05" db="EMBL/GenBank/DDBJ databases">
        <title>The genome of the haptophyte Pavlova lutheri (Diacronema luteri, Pavlovales) - a model for lipid biosynthesis in eukaryotic algae.</title>
        <authorList>
            <person name="Hulatt C.J."/>
            <person name="Posewitz M.C."/>
        </authorList>
    </citation>
    <scope>NUCLEOTIDE SEQUENCE</scope>
    <source>
        <strain evidence="7">NIVA-4/92</strain>
    </source>
</reference>
<protein>
    <submittedName>
        <fullName evidence="7">Uncharacterized protein</fullName>
    </submittedName>
</protein>
<proteinExistence type="predicted"/>
<dbReference type="InterPro" id="IPR011990">
    <property type="entry name" value="TPR-like_helical_dom_sf"/>
</dbReference>
<name>A0A8J6C6L2_DIALT</name>
<dbReference type="Pfam" id="PF13181">
    <property type="entry name" value="TPR_8"/>
    <property type="match status" value="1"/>
</dbReference>
<keyword evidence="6" id="KW-0812">Transmembrane</keyword>
<dbReference type="InterPro" id="IPR019734">
    <property type="entry name" value="TPR_rpt"/>
</dbReference>
<dbReference type="GO" id="GO:0051879">
    <property type="term" value="F:Hsp90 protein binding"/>
    <property type="evidence" value="ECO:0007669"/>
    <property type="project" value="TreeGrafter"/>
</dbReference>
<evidence type="ECO:0000256" key="5">
    <source>
        <dbReference type="PROSITE-ProRule" id="PRU00339"/>
    </source>
</evidence>
<keyword evidence="2" id="KW-0963">Cytoplasm</keyword>
<evidence type="ECO:0000256" key="4">
    <source>
        <dbReference type="ARBA" id="ARBA00022803"/>
    </source>
</evidence>
<dbReference type="GO" id="GO:0016020">
    <property type="term" value="C:membrane"/>
    <property type="evidence" value="ECO:0007669"/>
    <property type="project" value="InterPro"/>
</dbReference>
<evidence type="ECO:0000313" key="8">
    <source>
        <dbReference type="Proteomes" id="UP000751190"/>
    </source>
</evidence>
<dbReference type="EMBL" id="JAGTXO010000044">
    <property type="protein sequence ID" value="KAG8459095.1"/>
    <property type="molecule type" value="Genomic_DNA"/>
</dbReference>
<evidence type="ECO:0000256" key="1">
    <source>
        <dbReference type="ARBA" id="ARBA00004496"/>
    </source>
</evidence>
<dbReference type="SMART" id="SM00028">
    <property type="entry name" value="TPR"/>
    <property type="match status" value="3"/>
</dbReference>
<evidence type="ECO:0000313" key="7">
    <source>
        <dbReference type="EMBL" id="KAG8459095.1"/>
    </source>
</evidence>